<dbReference type="PANTHER" id="PTHR16320:SF9">
    <property type="entry name" value="SPHINGOMYELIN PHOSPHODIESTERASE 5"/>
    <property type="match status" value="1"/>
</dbReference>
<reference evidence="3" key="1">
    <citation type="submission" date="2025-08" db="UniProtKB">
        <authorList>
            <consortium name="RefSeq"/>
        </authorList>
    </citation>
    <scope>IDENTIFICATION</scope>
    <source>
        <tissue evidence="3">Blood</tissue>
    </source>
</reference>
<dbReference type="PANTHER" id="PTHR16320">
    <property type="entry name" value="SPHINGOMYELINASE FAMILY MEMBER"/>
    <property type="match status" value="1"/>
</dbReference>
<feature type="compositionally biased region" description="Basic residues" evidence="1">
    <location>
        <begin position="161"/>
        <end position="172"/>
    </location>
</feature>
<gene>
    <name evidence="3" type="primary">LOC111165052</name>
</gene>
<name>A0A7F8KF48_DELLE</name>
<dbReference type="RefSeq" id="XP_030620044.1">
    <property type="nucleotide sequence ID" value="XM_030764184.1"/>
</dbReference>
<accession>A0A7F8KF48</accession>
<sequence length="294" mass="30622">MPARLAADALRPTALPLPAPYLAERRSGRRSGSAAAAACRPACGTAGPAAASLAPSLLLPAPSAVLSAPHALAPPQLSPRAASASSASTCACSAWHPIWARCRTTWHIRPAARATPEAAGQRAAAGLALPAATRRFPVLPHARREDALASKGLLSAQVPAHRPRRSGTRKGAGHGVERAKVPKRSWASRTGAASWAFLHCTYLHSPSEDGLLRRTQLTLLLDWAELSEVESRQSDEAVAFSVRLGDLNCALRNAAEILPSPPLRGLLRRDAEGLGAGGRAPPLPGRPSQGRPPG</sequence>
<evidence type="ECO:0000256" key="1">
    <source>
        <dbReference type="SAM" id="MobiDB-lite"/>
    </source>
</evidence>
<keyword evidence="2" id="KW-1185">Reference proteome</keyword>
<dbReference type="GO" id="GO:0005737">
    <property type="term" value="C:cytoplasm"/>
    <property type="evidence" value="ECO:0007669"/>
    <property type="project" value="TreeGrafter"/>
</dbReference>
<dbReference type="AlphaFoldDB" id="A0A7F8KF48"/>
<dbReference type="GeneID" id="111165052"/>
<dbReference type="GO" id="GO:0004767">
    <property type="term" value="F:sphingomyelin phosphodiesterase activity"/>
    <property type="evidence" value="ECO:0007669"/>
    <property type="project" value="InterPro"/>
</dbReference>
<feature type="compositionally biased region" description="Pro residues" evidence="1">
    <location>
        <begin position="281"/>
        <end position="294"/>
    </location>
</feature>
<feature type="region of interest" description="Disordered" evidence="1">
    <location>
        <begin position="268"/>
        <end position="294"/>
    </location>
</feature>
<evidence type="ECO:0000313" key="2">
    <source>
        <dbReference type="Proteomes" id="UP000248483"/>
    </source>
</evidence>
<proteinExistence type="predicted"/>
<dbReference type="GO" id="GO:0016020">
    <property type="term" value="C:membrane"/>
    <property type="evidence" value="ECO:0007669"/>
    <property type="project" value="GOC"/>
</dbReference>
<organism evidence="2 3">
    <name type="scientific">Delphinapterus leucas</name>
    <name type="common">Beluga whale</name>
    <dbReference type="NCBI Taxonomy" id="9749"/>
    <lineage>
        <taxon>Eukaryota</taxon>
        <taxon>Metazoa</taxon>
        <taxon>Chordata</taxon>
        <taxon>Craniata</taxon>
        <taxon>Vertebrata</taxon>
        <taxon>Euteleostomi</taxon>
        <taxon>Mammalia</taxon>
        <taxon>Eutheria</taxon>
        <taxon>Laurasiatheria</taxon>
        <taxon>Artiodactyla</taxon>
        <taxon>Whippomorpha</taxon>
        <taxon>Cetacea</taxon>
        <taxon>Odontoceti</taxon>
        <taxon>Monodontidae</taxon>
        <taxon>Delphinapterus</taxon>
    </lineage>
</organism>
<dbReference type="InParanoid" id="A0A7F8KF48"/>
<dbReference type="KEGG" id="dle:111165052"/>
<dbReference type="Proteomes" id="UP000248483">
    <property type="component" value="Unplaced"/>
</dbReference>
<dbReference type="InterPro" id="IPR038772">
    <property type="entry name" value="Sph/SMPD2-like"/>
</dbReference>
<feature type="region of interest" description="Disordered" evidence="1">
    <location>
        <begin position="156"/>
        <end position="183"/>
    </location>
</feature>
<protein>
    <submittedName>
        <fullName evidence="3">Uncharacterized protein LOC111165052</fullName>
    </submittedName>
</protein>
<evidence type="ECO:0000313" key="3">
    <source>
        <dbReference type="RefSeq" id="XP_030620044.1"/>
    </source>
</evidence>
<dbReference type="GO" id="GO:0006684">
    <property type="term" value="P:sphingomyelin metabolic process"/>
    <property type="evidence" value="ECO:0007669"/>
    <property type="project" value="TreeGrafter"/>
</dbReference>